<dbReference type="Proteomes" id="UP000801492">
    <property type="component" value="Unassembled WGS sequence"/>
</dbReference>
<name>A0A8K0D4T7_IGNLU</name>
<feature type="region of interest" description="Disordered" evidence="1">
    <location>
        <begin position="45"/>
        <end position="74"/>
    </location>
</feature>
<feature type="non-terminal residue" evidence="2">
    <location>
        <position position="1"/>
    </location>
</feature>
<accession>A0A8K0D4T7</accession>
<reference evidence="2" key="1">
    <citation type="submission" date="2019-08" db="EMBL/GenBank/DDBJ databases">
        <title>The genome of the North American firefly Photinus pyralis.</title>
        <authorList>
            <consortium name="Photinus pyralis genome working group"/>
            <person name="Fallon T.R."/>
            <person name="Sander Lower S.E."/>
            <person name="Weng J.-K."/>
        </authorList>
    </citation>
    <scope>NUCLEOTIDE SEQUENCE</scope>
    <source>
        <strain evidence="2">TRF0915ILg1</strain>
        <tissue evidence="2">Whole body</tissue>
    </source>
</reference>
<sequence>ERKTNEKQRDLEISKEKDREKIIEEVAIKEETGKQKVEKSIKCNGEESKRETLGKNVTSLSESRPKRIKRKPDRPDLLTKEVKSIEPYLHDKQLPSGLQLNNVQYLEATLKMSSPAESSPPYS</sequence>
<proteinExistence type="predicted"/>
<evidence type="ECO:0000256" key="1">
    <source>
        <dbReference type="SAM" id="MobiDB-lite"/>
    </source>
</evidence>
<dbReference type="AlphaFoldDB" id="A0A8K0D4T7"/>
<dbReference type="EMBL" id="VTPC01004392">
    <property type="protein sequence ID" value="KAF2897221.1"/>
    <property type="molecule type" value="Genomic_DNA"/>
</dbReference>
<protein>
    <submittedName>
        <fullName evidence="2">Uncharacterized protein</fullName>
    </submittedName>
</protein>
<evidence type="ECO:0000313" key="3">
    <source>
        <dbReference type="Proteomes" id="UP000801492"/>
    </source>
</evidence>
<comment type="caution">
    <text evidence="2">The sequence shown here is derived from an EMBL/GenBank/DDBJ whole genome shotgun (WGS) entry which is preliminary data.</text>
</comment>
<keyword evidence="3" id="KW-1185">Reference proteome</keyword>
<organism evidence="2 3">
    <name type="scientific">Ignelater luminosus</name>
    <name type="common">Cucubano</name>
    <name type="synonym">Pyrophorus luminosus</name>
    <dbReference type="NCBI Taxonomy" id="2038154"/>
    <lineage>
        <taxon>Eukaryota</taxon>
        <taxon>Metazoa</taxon>
        <taxon>Ecdysozoa</taxon>
        <taxon>Arthropoda</taxon>
        <taxon>Hexapoda</taxon>
        <taxon>Insecta</taxon>
        <taxon>Pterygota</taxon>
        <taxon>Neoptera</taxon>
        <taxon>Endopterygota</taxon>
        <taxon>Coleoptera</taxon>
        <taxon>Polyphaga</taxon>
        <taxon>Elateriformia</taxon>
        <taxon>Elateroidea</taxon>
        <taxon>Elateridae</taxon>
        <taxon>Agrypninae</taxon>
        <taxon>Pyrophorini</taxon>
        <taxon>Ignelater</taxon>
    </lineage>
</organism>
<evidence type="ECO:0000313" key="2">
    <source>
        <dbReference type="EMBL" id="KAF2897221.1"/>
    </source>
</evidence>
<gene>
    <name evidence="2" type="ORF">ILUMI_08952</name>
</gene>